<protein>
    <recommendedName>
        <fullName evidence="4">DUF5518 domain-containing protein</fullName>
    </recommendedName>
</protein>
<dbReference type="EMBL" id="REGA01000008">
    <property type="protein sequence ID" value="RQG94615.1"/>
    <property type="molecule type" value="Genomic_DNA"/>
</dbReference>
<dbReference type="InterPro" id="IPR040493">
    <property type="entry name" value="DUF5518"/>
</dbReference>
<dbReference type="Pfam" id="PF17647">
    <property type="entry name" value="DUF5518"/>
    <property type="match status" value="1"/>
</dbReference>
<evidence type="ECO:0000256" key="1">
    <source>
        <dbReference type="SAM" id="MobiDB-lite"/>
    </source>
</evidence>
<organism evidence="2 3">
    <name type="scientific">Natrarchaeobius chitinivorans</name>
    <dbReference type="NCBI Taxonomy" id="1679083"/>
    <lineage>
        <taxon>Archaea</taxon>
        <taxon>Methanobacteriati</taxon>
        <taxon>Methanobacteriota</taxon>
        <taxon>Stenosarchaea group</taxon>
        <taxon>Halobacteria</taxon>
        <taxon>Halobacteriales</taxon>
        <taxon>Natrialbaceae</taxon>
        <taxon>Natrarchaeobius</taxon>
    </lineage>
</organism>
<evidence type="ECO:0000313" key="3">
    <source>
        <dbReference type="Proteomes" id="UP000282323"/>
    </source>
</evidence>
<keyword evidence="3" id="KW-1185">Reference proteome</keyword>
<dbReference type="AlphaFoldDB" id="A0A3N6PCQ1"/>
<proteinExistence type="predicted"/>
<comment type="caution">
    <text evidence="2">The sequence shown here is derived from an EMBL/GenBank/DDBJ whole genome shotgun (WGS) entry which is preliminary data.</text>
</comment>
<dbReference type="RefSeq" id="WP_124195683.1">
    <property type="nucleotide sequence ID" value="NZ_REGA01000008.1"/>
</dbReference>
<feature type="compositionally biased region" description="Basic and acidic residues" evidence="1">
    <location>
        <begin position="163"/>
        <end position="192"/>
    </location>
</feature>
<name>A0A3N6PCQ1_NATCH</name>
<accession>A0A3N6PCQ1</accession>
<reference evidence="2 3" key="1">
    <citation type="submission" date="2018-10" db="EMBL/GenBank/DDBJ databases">
        <title>Natrarchaeobius chitinivorans gen. nov., sp. nov., and Natrarchaeobius haloalkaliphilus sp. nov., alkaliphilic, chitin-utilizing haloarchaea from hypersaline alkaline lakes.</title>
        <authorList>
            <person name="Sorokin D.Y."/>
            <person name="Elcheninov A.G."/>
            <person name="Kostrikina N.A."/>
            <person name="Bale N.J."/>
            <person name="Sinninghe Damste J.S."/>
            <person name="Khijniak T.V."/>
            <person name="Kublanov I.V."/>
            <person name="Toshchakov S.V."/>
        </authorList>
    </citation>
    <scope>NUCLEOTIDE SEQUENCE [LARGE SCALE GENOMIC DNA]</scope>
    <source>
        <strain evidence="2 3">AArcht4T</strain>
    </source>
</reference>
<dbReference type="Proteomes" id="UP000282323">
    <property type="component" value="Unassembled WGS sequence"/>
</dbReference>
<evidence type="ECO:0000313" key="2">
    <source>
        <dbReference type="EMBL" id="RQG94615.1"/>
    </source>
</evidence>
<sequence length="192" mass="20249">MVSSRTLVHAIIGAVVGVVLSFIPFSTVIGGAVAGFLEGPDTRDGALVGALAGAITFVPVAAGAFLVLVFLGFGFGASGGPTGGLVFLLFVVIVATTTLLFYTVGVALLGGYVGSYLAREYPEKRTNTRRTIGMSADERAGRPPAGRRNRRGPPEPTDLEAPDSDRPPATDARNDRTEPTRWQEERETDRDE</sequence>
<feature type="region of interest" description="Disordered" evidence="1">
    <location>
        <begin position="127"/>
        <end position="192"/>
    </location>
</feature>
<dbReference type="OrthoDB" id="341846at2157"/>
<evidence type="ECO:0008006" key="4">
    <source>
        <dbReference type="Google" id="ProtNLM"/>
    </source>
</evidence>
<gene>
    <name evidence="2" type="ORF">EA473_11050</name>
</gene>